<dbReference type="GO" id="GO:0016020">
    <property type="term" value="C:membrane"/>
    <property type="evidence" value="ECO:0007669"/>
    <property type="project" value="UniProtKB-SubCell"/>
</dbReference>
<evidence type="ECO:0000256" key="2">
    <source>
        <dbReference type="ARBA" id="ARBA00022448"/>
    </source>
</evidence>
<evidence type="ECO:0000256" key="5">
    <source>
        <dbReference type="ARBA" id="ARBA00023065"/>
    </source>
</evidence>
<organism evidence="10">
    <name type="scientific">Phenylobacterium glaciei</name>
    <dbReference type="NCBI Taxonomy" id="2803784"/>
    <lineage>
        <taxon>Bacteria</taxon>
        <taxon>Pseudomonadati</taxon>
        <taxon>Pseudomonadota</taxon>
        <taxon>Alphaproteobacteria</taxon>
        <taxon>Caulobacterales</taxon>
        <taxon>Caulobacteraceae</taxon>
        <taxon>Phenylobacterium</taxon>
    </lineage>
</organism>
<keyword evidence="5" id="KW-0406">Ion transport</keyword>
<feature type="region of interest" description="Disordered" evidence="7">
    <location>
        <begin position="96"/>
        <end position="119"/>
    </location>
</feature>
<dbReference type="SUPFAM" id="SSF161111">
    <property type="entry name" value="Cation efflux protein transmembrane domain-like"/>
    <property type="match status" value="1"/>
</dbReference>
<feature type="transmembrane region" description="Helical" evidence="8">
    <location>
        <begin position="31"/>
        <end position="52"/>
    </location>
</feature>
<reference evidence="10" key="1">
    <citation type="submission" date="2021-01" db="EMBL/GenBank/DDBJ databases">
        <title>Genome sequence of Phenylobacterium sp. 20VBR1 isolated from a valley glaceir, Ny-Alesund, Svalbard.</title>
        <authorList>
            <person name="Thomas F.A."/>
            <person name="Krishnan K.P."/>
            <person name="Sinha R.K."/>
        </authorList>
    </citation>
    <scope>NUCLEOTIDE SEQUENCE</scope>
    <source>
        <strain evidence="10">20VBR1</strain>
    </source>
</reference>
<keyword evidence="6 8" id="KW-0472">Membrane</keyword>
<dbReference type="InterPro" id="IPR045316">
    <property type="entry name" value="Msc2-like"/>
</dbReference>
<accession>A0A974P4N1</accession>
<evidence type="ECO:0000256" key="8">
    <source>
        <dbReference type="SAM" id="Phobius"/>
    </source>
</evidence>
<evidence type="ECO:0000256" key="4">
    <source>
        <dbReference type="ARBA" id="ARBA00022989"/>
    </source>
</evidence>
<evidence type="ECO:0000259" key="9">
    <source>
        <dbReference type="Pfam" id="PF01545"/>
    </source>
</evidence>
<protein>
    <submittedName>
        <fullName evidence="10">Cation transporter</fullName>
    </submittedName>
</protein>
<keyword evidence="2" id="KW-0813">Transport</keyword>
<comment type="subcellular location">
    <subcellularLocation>
        <location evidence="1">Membrane</location>
        <topology evidence="1">Multi-pass membrane protein</topology>
    </subcellularLocation>
</comment>
<sequence>MAAICLATLAAQITGGLLFHSVALVANGLHMAAHVAALLVAAVAYAAARTYATDPRFTFGAGKLGYLAGFANAAVLGVTALLIAIESVGRLLAPRRSPMTAPWRSPPEPWPSTWSASGC</sequence>
<dbReference type="Pfam" id="PF01545">
    <property type="entry name" value="Cation_efflux"/>
    <property type="match status" value="1"/>
</dbReference>
<keyword evidence="3 8" id="KW-0812">Transmembrane</keyword>
<dbReference type="GO" id="GO:0006882">
    <property type="term" value="P:intracellular zinc ion homeostasis"/>
    <property type="evidence" value="ECO:0007669"/>
    <property type="project" value="InterPro"/>
</dbReference>
<dbReference type="PANTHER" id="PTHR45755:SF4">
    <property type="entry name" value="ZINC TRANSPORTER 7"/>
    <property type="match status" value="1"/>
</dbReference>
<dbReference type="InterPro" id="IPR027469">
    <property type="entry name" value="Cation_efflux_TMD_sf"/>
</dbReference>
<evidence type="ECO:0000256" key="7">
    <source>
        <dbReference type="SAM" id="MobiDB-lite"/>
    </source>
</evidence>
<evidence type="ECO:0000256" key="1">
    <source>
        <dbReference type="ARBA" id="ARBA00004141"/>
    </source>
</evidence>
<evidence type="ECO:0000256" key="6">
    <source>
        <dbReference type="ARBA" id="ARBA00023136"/>
    </source>
</evidence>
<dbReference type="PANTHER" id="PTHR45755">
    <property type="match status" value="1"/>
</dbReference>
<evidence type="ECO:0000256" key="3">
    <source>
        <dbReference type="ARBA" id="ARBA00022692"/>
    </source>
</evidence>
<dbReference type="EMBL" id="CP068570">
    <property type="protein sequence ID" value="QQZ50355.1"/>
    <property type="molecule type" value="Genomic_DNA"/>
</dbReference>
<feature type="domain" description="Cation efflux protein transmembrane" evidence="9">
    <location>
        <begin position="2"/>
        <end position="97"/>
    </location>
</feature>
<gene>
    <name evidence="10" type="ORF">JKL49_01115</name>
</gene>
<feature type="transmembrane region" description="Helical" evidence="8">
    <location>
        <begin position="64"/>
        <end position="85"/>
    </location>
</feature>
<proteinExistence type="predicted"/>
<keyword evidence="4 8" id="KW-1133">Transmembrane helix</keyword>
<name>A0A974P4N1_9CAUL</name>
<evidence type="ECO:0000313" key="10">
    <source>
        <dbReference type="EMBL" id="QQZ50355.1"/>
    </source>
</evidence>
<dbReference type="AlphaFoldDB" id="A0A974P4N1"/>
<dbReference type="InterPro" id="IPR058533">
    <property type="entry name" value="Cation_efflux_TM"/>
</dbReference>
<dbReference type="Gene3D" id="1.20.1510.10">
    <property type="entry name" value="Cation efflux protein transmembrane domain"/>
    <property type="match status" value="1"/>
</dbReference>
<dbReference type="GO" id="GO:0005385">
    <property type="term" value="F:zinc ion transmembrane transporter activity"/>
    <property type="evidence" value="ECO:0007669"/>
    <property type="project" value="InterPro"/>
</dbReference>